<feature type="region of interest" description="Disordered" evidence="4">
    <location>
        <begin position="333"/>
        <end position="353"/>
    </location>
</feature>
<evidence type="ECO:0000256" key="3">
    <source>
        <dbReference type="ARBA" id="ARBA00023295"/>
    </source>
</evidence>
<dbReference type="EMBL" id="JACHBQ010000001">
    <property type="protein sequence ID" value="MBB5642339.1"/>
    <property type="molecule type" value="Genomic_DNA"/>
</dbReference>
<dbReference type="PANTHER" id="PTHR30480:SF16">
    <property type="entry name" value="GLYCOSIDE HYDROLASE FAMILY 3 DOMAIN PROTEIN"/>
    <property type="match status" value="1"/>
</dbReference>
<dbReference type="GO" id="GO:0009254">
    <property type="term" value="P:peptidoglycan turnover"/>
    <property type="evidence" value="ECO:0007669"/>
    <property type="project" value="TreeGrafter"/>
</dbReference>
<dbReference type="InterPro" id="IPR001764">
    <property type="entry name" value="Glyco_hydro_3_N"/>
</dbReference>
<evidence type="ECO:0000256" key="4">
    <source>
        <dbReference type="SAM" id="MobiDB-lite"/>
    </source>
</evidence>
<accession>A0A7W9E5C9</accession>
<evidence type="ECO:0000256" key="2">
    <source>
        <dbReference type="ARBA" id="ARBA00022801"/>
    </source>
</evidence>
<feature type="domain" description="Glycoside hydrolase family 3 N-terminal" evidence="5">
    <location>
        <begin position="33"/>
        <end position="331"/>
    </location>
</feature>
<dbReference type="GO" id="GO:0004563">
    <property type="term" value="F:beta-N-acetylhexosaminidase activity"/>
    <property type="evidence" value="ECO:0007669"/>
    <property type="project" value="UniProtKB-EC"/>
</dbReference>
<sequence>MTRDPAALRLVNGVLWPGFTGRTVPDWLARALDRGLAGVVYFGHNIDEADAHQPARLSAAIRGIRPNALIGIDEEGGTVTRLEALRGSRFASHAQLGRLDDLGATRRTGRMIGAQAATAGATVVLAPVADVNTNPANPVIGVRSFGADTALVSRHVAAMVHGLADAGIAACVKHFPGHGDTHTDSHLALPRLNLSWAEVQRDHLPPFVAAVEAGVRAVMTAHIVLPHFGELPATLNPRVLGLLREVGFEGAIVTDALDMAAIRSTFGAGPGAVRALLAGADLLCIGNPSNLGPNQGRTTDQQDYLAVRDALLAALDDGTITVAALEAAGARNAELARPGPGPGSDSDSDTADAPATAELTTAALAAQDANSRRIVRAAIEVRGELAPLPRALTVIDVRDRPNFAEGPRPDVFCTELASAFDLTRVVTGSAPGAATDTALTVPASSALVVLADRLAVPGPQRDAVYALAALRPDLVTVNSGLAAPAGGTALIDCLGASAVTARVVRDLLVGVSA</sequence>
<proteinExistence type="inferred from homology"/>
<dbReference type="GO" id="GO:0005975">
    <property type="term" value="P:carbohydrate metabolic process"/>
    <property type="evidence" value="ECO:0007669"/>
    <property type="project" value="InterPro"/>
</dbReference>
<dbReference type="Gene3D" id="3.20.20.300">
    <property type="entry name" value="Glycoside hydrolase, family 3, N-terminal domain"/>
    <property type="match status" value="1"/>
</dbReference>
<reference evidence="6 7" key="1">
    <citation type="submission" date="2020-08" db="EMBL/GenBank/DDBJ databases">
        <title>Sequencing the genomes of 1000 actinobacteria strains.</title>
        <authorList>
            <person name="Klenk H.-P."/>
        </authorList>
    </citation>
    <scope>NUCLEOTIDE SEQUENCE [LARGE SCALE GENOMIC DNA]</scope>
    <source>
        <strain evidence="6 7">DSM 21065</strain>
    </source>
</reference>
<dbReference type="Pfam" id="PF00933">
    <property type="entry name" value="Glyco_hydro_3"/>
    <property type="match status" value="1"/>
</dbReference>
<organism evidence="6 7">
    <name type="scientific">Cryobacterium roopkundense</name>
    <dbReference type="NCBI Taxonomy" id="1001240"/>
    <lineage>
        <taxon>Bacteria</taxon>
        <taxon>Bacillati</taxon>
        <taxon>Actinomycetota</taxon>
        <taxon>Actinomycetes</taxon>
        <taxon>Micrococcales</taxon>
        <taxon>Microbacteriaceae</taxon>
        <taxon>Cryobacterium</taxon>
    </lineage>
</organism>
<gene>
    <name evidence="6" type="ORF">BJ997_002887</name>
</gene>
<dbReference type="RefSeq" id="WP_183323553.1">
    <property type="nucleotide sequence ID" value="NZ_JACHBQ010000001.1"/>
</dbReference>
<comment type="similarity">
    <text evidence="1">Belongs to the glycosyl hydrolase 3 family.</text>
</comment>
<dbReference type="SUPFAM" id="SSF51445">
    <property type="entry name" value="(Trans)glycosidases"/>
    <property type="match status" value="1"/>
</dbReference>
<evidence type="ECO:0000313" key="6">
    <source>
        <dbReference type="EMBL" id="MBB5642339.1"/>
    </source>
</evidence>
<name>A0A7W9E5C9_9MICO</name>
<dbReference type="PANTHER" id="PTHR30480">
    <property type="entry name" value="BETA-HEXOSAMINIDASE-RELATED"/>
    <property type="match status" value="1"/>
</dbReference>
<evidence type="ECO:0000259" key="5">
    <source>
        <dbReference type="Pfam" id="PF00933"/>
    </source>
</evidence>
<keyword evidence="3 6" id="KW-0326">Glycosidase</keyword>
<dbReference type="InterPro" id="IPR036962">
    <property type="entry name" value="Glyco_hydro_3_N_sf"/>
</dbReference>
<dbReference type="Proteomes" id="UP000561726">
    <property type="component" value="Unassembled WGS sequence"/>
</dbReference>
<dbReference type="InterPro" id="IPR017853">
    <property type="entry name" value="GH"/>
</dbReference>
<dbReference type="EC" id="3.2.1.52" evidence="6"/>
<evidence type="ECO:0000313" key="7">
    <source>
        <dbReference type="Proteomes" id="UP000561726"/>
    </source>
</evidence>
<dbReference type="InterPro" id="IPR050226">
    <property type="entry name" value="NagZ_Beta-hexosaminidase"/>
</dbReference>
<keyword evidence="2 6" id="KW-0378">Hydrolase</keyword>
<comment type="caution">
    <text evidence="6">The sequence shown here is derived from an EMBL/GenBank/DDBJ whole genome shotgun (WGS) entry which is preliminary data.</text>
</comment>
<dbReference type="AlphaFoldDB" id="A0A7W9E5C9"/>
<evidence type="ECO:0000256" key="1">
    <source>
        <dbReference type="ARBA" id="ARBA00005336"/>
    </source>
</evidence>
<protein>
    <submittedName>
        <fullName evidence="6">Beta-N-acetylhexosaminidase</fullName>
        <ecNumber evidence="6">3.2.1.52</ecNumber>
    </submittedName>
</protein>